<dbReference type="RefSeq" id="WP_210662256.1">
    <property type="nucleotide sequence ID" value="NZ_JAGKSP010000012.1"/>
</dbReference>
<evidence type="ECO:0000256" key="3">
    <source>
        <dbReference type="ARBA" id="ARBA00022692"/>
    </source>
</evidence>
<feature type="transmembrane region" description="Helical" evidence="6">
    <location>
        <begin position="246"/>
        <end position="268"/>
    </location>
</feature>
<evidence type="ECO:0000313" key="8">
    <source>
        <dbReference type="EMBL" id="MBP3965658.1"/>
    </source>
</evidence>
<comment type="similarity">
    <text evidence="6">Belongs to the binding-protein-dependent transport system permease family.</text>
</comment>
<feature type="transmembrane region" description="Helical" evidence="6">
    <location>
        <begin position="97"/>
        <end position="122"/>
    </location>
</feature>
<feature type="transmembrane region" description="Helical" evidence="6">
    <location>
        <begin position="289"/>
        <end position="316"/>
    </location>
</feature>
<evidence type="ECO:0000256" key="1">
    <source>
        <dbReference type="ARBA" id="ARBA00004141"/>
    </source>
</evidence>
<dbReference type="InterPro" id="IPR017664">
    <property type="entry name" value="AminoethylPonate_ABC_perm-1"/>
</dbReference>
<keyword evidence="4 6" id="KW-1133">Transmembrane helix</keyword>
<feature type="transmembrane region" description="Helical" evidence="6">
    <location>
        <begin position="482"/>
        <end position="500"/>
    </location>
</feature>
<reference evidence="8 9" key="1">
    <citation type="submission" date="2021-04" db="EMBL/GenBank/DDBJ databases">
        <title>Paenibacillus sp. DLE-14 whole genome sequence.</title>
        <authorList>
            <person name="Ham Y.J."/>
        </authorList>
    </citation>
    <scope>NUCLEOTIDE SEQUENCE [LARGE SCALE GENOMIC DNA]</scope>
    <source>
        <strain evidence="8 9">DLE-14</strain>
    </source>
</reference>
<feature type="domain" description="ABC transmembrane type-1" evidence="7">
    <location>
        <begin position="62"/>
        <end position="265"/>
    </location>
</feature>
<evidence type="ECO:0000259" key="7">
    <source>
        <dbReference type="PROSITE" id="PS50928"/>
    </source>
</evidence>
<dbReference type="InterPro" id="IPR035906">
    <property type="entry name" value="MetI-like_sf"/>
</dbReference>
<keyword evidence="2 6" id="KW-0813">Transport</keyword>
<comment type="subcellular location">
    <subcellularLocation>
        <location evidence="6">Cell membrane</location>
        <topology evidence="6">Multi-pass membrane protein</topology>
    </subcellularLocation>
    <subcellularLocation>
        <location evidence="1">Membrane</location>
        <topology evidence="1">Multi-pass membrane protein</topology>
    </subcellularLocation>
</comment>
<dbReference type="Gene3D" id="1.10.3720.10">
    <property type="entry name" value="MetI-like"/>
    <property type="match status" value="2"/>
</dbReference>
<name>A0ABS5CIG6_9BACL</name>
<keyword evidence="5 6" id="KW-0472">Membrane</keyword>
<evidence type="ECO:0000256" key="5">
    <source>
        <dbReference type="ARBA" id="ARBA00023136"/>
    </source>
</evidence>
<evidence type="ECO:0000256" key="6">
    <source>
        <dbReference type="RuleBase" id="RU363032"/>
    </source>
</evidence>
<dbReference type="PROSITE" id="PS50928">
    <property type="entry name" value="ABC_TM1"/>
    <property type="match status" value="2"/>
</dbReference>
<feature type="transmembrane region" description="Helical" evidence="6">
    <location>
        <begin position="383"/>
        <end position="405"/>
    </location>
</feature>
<dbReference type="EMBL" id="JAGKSP010000012">
    <property type="protein sequence ID" value="MBP3965658.1"/>
    <property type="molecule type" value="Genomic_DNA"/>
</dbReference>
<sequence length="559" mass="61840">MRDREQWIRRVMIVSVVFILMVIVLFPLCTLFSKAFLNRDGQFNGLANFIHYFTTPALSQSLTNTIYISVVSTIIAGTLAFFYAFGISRTGVWGKGFFKYAALLPLFEPTIMHGIALTYLFGNQGFITTGFFGHIPGINIHLYGPVGIIISEVIYIFPQAYMIFLTALSMTDFRLYEAAESMGAGKLRRFFTVTVPSVKYGLISAVFVCFTASFTDFGAPQAVGGSFNVLATDIYKQVIGQQNMSMGAAVGILLTVPAVIAFVVNRYVDRKQRSMLSAKSTPYRVERKLTRDILFTVFSTVVALGILIPLVTMVYASCVKVWPYDLSFGLKHYDFTRVAAGGLGPYVNSLKAAFFTAVIGTIVTFVFAYFIEKSKELKLLREAGYFLSILPVALPGMVVGLAYIFFFNNPGNPLGGIYGTLAIIVLANIVHFYSVPFITATASLKKLDKEFELVSESMRVPFYRTFLRVTVPLSLPVILENAIYYFVNAMVTVSAVIFLRSADTNLASVSIVNMDDAGDVAAAAAMSTLIVLTNIVVRSLYELAVKRIRRQSEAWQVHK</sequence>
<evidence type="ECO:0000313" key="9">
    <source>
        <dbReference type="Proteomes" id="UP000673394"/>
    </source>
</evidence>
<keyword evidence="9" id="KW-1185">Reference proteome</keyword>
<feature type="domain" description="ABC transmembrane type-1" evidence="7">
    <location>
        <begin position="346"/>
        <end position="541"/>
    </location>
</feature>
<dbReference type="SUPFAM" id="SSF161098">
    <property type="entry name" value="MetI-like"/>
    <property type="match status" value="2"/>
</dbReference>
<dbReference type="InterPro" id="IPR000515">
    <property type="entry name" value="MetI-like"/>
</dbReference>
<dbReference type="PANTHER" id="PTHR43496:SF1">
    <property type="entry name" value="POLYGALACTURONAN_RHAMNOGALACTURONAN TRANSPORT SYSTEM PERMEASE PROTEIN YTEP"/>
    <property type="match status" value="1"/>
</dbReference>
<feature type="transmembrane region" description="Helical" evidence="6">
    <location>
        <begin position="12"/>
        <end position="33"/>
    </location>
</feature>
<dbReference type="Pfam" id="PF00528">
    <property type="entry name" value="BPD_transp_1"/>
    <property type="match status" value="2"/>
</dbReference>
<dbReference type="Proteomes" id="UP000673394">
    <property type="component" value="Unassembled WGS sequence"/>
</dbReference>
<comment type="caution">
    <text evidence="8">The sequence shown here is derived from an EMBL/GenBank/DDBJ whole genome shotgun (WGS) entry which is preliminary data.</text>
</comment>
<evidence type="ECO:0000256" key="2">
    <source>
        <dbReference type="ARBA" id="ARBA00022448"/>
    </source>
</evidence>
<proteinExistence type="inferred from homology"/>
<feature type="transmembrane region" description="Helical" evidence="6">
    <location>
        <begin position="142"/>
        <end position="169"/>
    </location>
</feature>
<organism evidence="8 9">
    <name type="scientific">Paenibacillus lignilyticus</name>
    <dbReference type="NCBI Taxonomy" id="1172615"/>
    <lineage>
        <taxon>Bacteria</taxon>
        <taxon>Bacillati</taxon>
        <taxon>Bacillota</taxon>
        <taxon>Bacilli</taxon>
        <taxon>Bacillales</taxon>
        <taxon>Paenibacillaceae</taxon>
        <taxon>Paenibacillus</taxon>
    </lineage>
</organism>
<accession>A0ABS5CIG6</accession>
<keyword evidence="3 6" id="KW-0812">Transmembrane</keyword>
<dbReference type="CDD" id="cd06261">
    <property type="entry name" value="TM_PBP2"/>
    <property type="match status" value="2"/>
</dbReference>
<feature type="transmembrane region" description="Helical" evidence="6">
    <location>
        <begin position="190"/>
        <end position="214"/>
    </location>
</feature>
<feature type="transmembrane region" description="Helical" evidence="6">
    <location>
        <begin position="520"/>
        <end position="541"/>
    </location>
</feature>
<gene>
    <name evidence="8" type="ORF">I8J30_23355</name>
</gene>
<feature type="transmembrane region" description="Helical" evidence="6">
    <location>
        <begin position="66"/>
        <end position="85"/>
    </location>
</feature>
<feature type="transmembrane region" description="Helical" evidence="6">
    <location>
        <begin position="352"/>
        <end position="371"/>
    </location>
</feature>
<evidence type="ECO:0000256" key="4">
    <source>
        <dbReference type="ARBA" id="ARBA00022989"/>
    </source>
</evidence>
<dbReference type="NCBIfam" id="TIGR03262">
    <property type="entry name" value="PhnU2"/>
    <property type="match status" value="1"/>
</dbReference>
<dbReference type="PANTHER" id="PTHR43496">
    <property type="entry name" value="PROTEIN LPLB"/>
    <property type="match status" value="1"/>
</dbReference>
<feature type="transmembrane region" description="Helical" evidence="6">
    <location>
        <begin position="417"/>
        <end position="439"/>
    </location>
</feature>
<protein>
    <submittedName>
        <fullName evidence="8">2-aminoethylphosphonate ABC transporter permease subunit</fullName>
    </submittedName>
</protein>